<evidence type="ECO:0000259" key="3">
    <source>
        <dbReference type="PROSITE" id="PS50006"/>
    </source>
</evidence>
<dbReference type="Proteomes" id="UP000231586">
    <property type="component" value="Unassembled WGS sequence"/>
</dbReference>
<feature type="compositionally biased region" description="Acidic residues" evidence="2">
    <location>
        <begin position="238"/>
        <end position="251"/>
    </location>
</feature>
<feature type="compositionally biased region" description="Basic and acidic residues" evidence="2">
    <location>
        <begin position="226"/>
        <end position="237"/>
    </location>
</feature>
<dbReference type="Pfam" id="PF00498">
    <property type="entry name" value="FHA"/>
    <property type="match status" value="1"/>
</dbReference>
<feature type="compositionally biased region" description="Pro residues" evidence="2">
    <location>
        <begin position="362"/>
        <end position="375"/>
    </location>
</feature>
<dbReference type="InterPro" id="IPR000253">
    <property type="entry name" value="FHA_dom"/>
</dbReference>
<feature type="compositionally biased region" description="Low complexity" evidence="2">
    <location>
        <begin position="271"/>
        <end position="295"/>
    </location>
</feature>
<protein>
    <submittedName>
        <fullName evidence="4">FHA domain-containing protein</fullName>
    </submittedName>
</protein>
<proteinExistence type="predicted"/>
<dbReference type="PROSITE" id="PS50006">
    <property type="entry name" value="FHA_DOMAIN"/>
    <property type="match status" value="1"/>
</dbReference>
<keyword evidence="5" id="KW-1185">Reference proteome</keyword>
<feature type="compositionally biased region" description="Low complexity" evidence="2">
    <location>
        <begin position="200"/>
        <end position="221"/>
    </location>
</feature>
<evidence type="ECO:0000313" key="4">
    <source>
        <dbReference type="EMBL" id="PJI94984.1"/>
    </source>
</evidence>
<comment type="caution">
    <text evidence="4">The sequence shown here is derived from an EMBL/GenBank/DDBJ whole genome shotgun (WGS) entry which is preliminary data.</text>
</comment>
<dbReference type="InterPro" id="IPR008984">
    <property type="entry name" value="SMAD_FHA_dom_sf"/>
</dbReference>
<name>A0A2M8WVN1_9MICO</name>
<dbReference type="RefSeq" id="WP_100348919.1">
    <property type="nucleotide sequence ID" value="NZ_PGTZ01000006.1"/>
</dbReference>
<feature type="region of interest" description="Disordered" evidence="2">
    <location>
        <begin position="316"/>
        <end position="380"/>
    </location>
</feature>
<dbReference type="EMBL" id="PGTZ01000006">
    <property type="protein sequence ID" value="PJI94984.1"/>
    <property type="molecule type" value="Genomic_DNA"/>
</dbReference>
<reference evidence="4 5" key="1">
    <citation type="submission" date="2017-11" db="EMBL/GenBank/DDBJ databases">
        <title>Genomic Encyclopedia of Archaeal and Bacterial Type Strains, Phase II (KMG-II): From Individual Species to Whole Genera.</title>
        <authorList>
            <person name="Goeker M."/>
        </authorList>
    </citation>
    <scope>NUCLEOTIDE SEQUENCE [LARGE SCALE GENOMIC DNA]</scope>
    <source>
        <strain evidence="4 5">DSM 22413</strain>
    </source>
</reference>
<organism evidence="4 5">
    <name type="scientific">Luteimicrobium subarcticum</name>
    <dbReference type="NCBI Taxonomy" id="620910"/>
    <lineage>
        <taxon>Bacteria</taxon>
        <taxon>Bacillati</taxon>
        <taxon>Actinomycetota</taxon>
        <taxon>Actinomycetes</taxon>
        <taxon>Micrococcales</taxon>
        <taxon>Luteimicrobium</taxon>
    </lineage>
</organism>
<dbReference type="Gene3D" id="2.60.200.20">
    <property type="match status" value="1"/>
</dbReference>
<evidence type="ECO:0000313" key="5">
    <source>
        <dbReference type="Proteomes" id="UP000231586"/>
    </source>
</evidence>
<dbReference type="SUPFAM" id="SSF49879">
    <property type="entry name" value="SMAD/FHA domain"/>
    <property type="match status" value="1"/>
</dbReference>
<keyword evidence="1" id="KW-0597">Phosphoprotein</keyword>
<sequence length="594" mass="59707">MTDVVTRELSRYATGSGWAVVRGSLLVVLPSATADQATATWAATDDAHGVMEVLQAVGEAFGTSLAALPPFAVVVRTGRRAHVLVRGDVEVTLATEDGTVVLHGRDVTTWVERSAEPVDGVQVRVGGGAAGGRSDVSAGLPGLPLLGGVVRASVVEHGDLTSRASAADPSSAPASSPVVLAKDVPVHEEPTSGAGTEPVDAGPAHAGTAHAAGTSDGSADDQLTGRPDDRSVDRPDDSADDSAEGSVDDVVDASPGELPLGETIAPEHTIAPDGDTPDAAVAPAGPDDDAAASAGQSDDYAALWGSTILRSVEDAAVRAEDEDEDEHGGAGDAGADDGRAPASPTAPDAGLISVPQDWTVPPVVPAPPAPSPEQPAPVATGTPWPAQPVAAAAAPDGLDHDGQTVLSSSLGELHDVAAAAAAQGGAGLPVPAEPAVTAGPMIVARLCAAGHANPPSRGRCAWCGAAVGGEARPVPRPPLGRVRVSTGQVLELDAPLVVGRRPRSPRGPGAAGTADLHRIVTVPSPEQDVSRSHVEVRIEGWHVLVVDLSTTNGTMLRRVGQEPLRIHPNEPVLVVSGDLVDLGDGATLVFEDLP</sequence>
<evidence type="ECO:0000256" key="1">
    <source>
        <dbReference type="ARBA" id="ARBA00022553"/>
    </source>
</evidence>
<dbReference type="AlphaFoldDB" id="A0A2M8WVN1"/>
<accession>A0A2M8WVN1</accession>
<gene>
    <name evidence="4" type="ORF">CLV34_0836</name>
</gene>
<feature type="domain" description="FHA" evidence="3">
    <location>
        <begin position="496"/>
        <end position="561"/>
    </location>
</feature>
<feature type="region of interest" description="Disordered" evidence="2">
    <location>
        <begin position="187"/>
        <end position="295"/>
    </location>
</feature>
<dbReference type="OrthoDB" id="5485098at2"/>
<evidence type="ECO:0000256" key="2">
    <source>
        <dbReference type="SAM" id="MobiDB-lite"/>
    </source>
</evidence>
<dbReference type="CDD" id="cd00060">
    <property type="entry name" value="FHA"/>
    <property type="match status" value="1"/>
</dbReference>